<organism evidence="8 9">
    <name type="scientific">Arboricoccus pini</name>
    <dbReference type="NCBI Taxonomy" id="1963835"/>
    <lineage>
        <taxon>Bacteria</taxon>
        <taxon>Pseudomonadati</taxon>
        <taxon>Pseudomonadota</taxon>
        <taxon>Alphaproteobacteria</taxon>
        <taxon>Geminicoccales</taxon>
        <taxon>Geminicoccaceae</taxon>
        <taxon>Arboricoccus</taxon>
    </lineage>
</organism>
<evidence type="ECO:0000313" key="8">
    <source>
        <dbReference type="EMBL" id="SNB78409.1"/>
    </source>
</evidence>
<dbReference type="GO" id="GO:0008652">
    <property type="term" value="P:amino acid biosynthetic process"/>
    <property type="evidence" value="ECO:0007669"/>
    <property type="project" value="UniProtKB-KW"/>
</dbReference>
<dbReference type="PIRSF" id="PIRSF004884">
    <property type="entry name" value="Sugar_kin_arch"/>
    <property type="match status" value="1"/>
</dbReference>
<protein>
    <submittedName>
        <fullName evidence="8">Beta-RFAP synthase</fullName>
    </submittedName>
</protein>
<dbReference type="InterPro" id="IPR020568">
    <property type="entry name" value="Ribosomal_Su5_D2-typ_SF"/>
</dbReference>
<dbReference type="Pfam" id="PF08544">
    <property type="entry name" value="GHMP_kinases_C"/>
    <property type="match status" value="1"/>
</dbReference>
<keyword evidence="2" id="KW-0808">Transferase</keyword>
<dbReference type="OrthoDB" id="1492801at2"/>
<dbReference type="GO" id="GO:0016301">
    <property type="term" value="F:kinase activity"/>
    <property type="evidence" value="ECO:0007669"/>
    <property type="project" value="UniProtKB-KW"/>
</dbReference>
<keyword evidence="9" id="KW-1185">Reference proteome</keyword>
<dbReference type="EMBL" id="FYEH01000018">
    <property type="protein sequence ID" value="SNB78409.1"/>
    <property type="molecule type" value="Genomic_DNA"/>
</dbReference>
<name>A0A212RZZ9_9PROT</name>
<evidence type="ECO:0000256" key="4">
    <source>
        <dbReference type="ARBA" id="ARBA00022777"/>
    </source>
</evidence>
<dbReference type="PANTHER" id="PTHR20861:SF6">
    <property type="entry name" value="BETA-RIBOFURANOSYLPHENOL 5'-PHOSPHATE SYNTHASE"/>
    <property type="match status" value="1"/>
</dbReference>
<sequence>MSKTSVRTADTSSIDQVVVEAPARLHLGFLDLNGGLGRRFGSLGVAIDGLSTRLVATSIPGPDDEISGPEAARIAVMLPDLRRRLPGLPPVRVTLQAVIPAHSGLGSGTQLGLALTCALTRLAGQPLDLLEAARGLERGARSGIGIGAFLSGGVILDGGKGADDDPPPVIGRVDFPTSWRIILLMDGRREGLSGAAERQAFKNLPPFPAETAGDLCRHAVMAFLPGIARADLTLAGPAIGHIQRRVGDHFAPAQGGRFTSPDVAAALAGLEALGIAGVGQSSWGPTGFALVDSPERAEALAGQLRFQWPALEIVIVQGRNEGARIQVGTMPAMRP</sequence>
<dbReference type="RefSeq" id="WP_088562884.1">
    <property type="nucleotide sequence ID" value="NZ_FYEH01000018.1"/>
</dbReference>
<dbReference type="Proteomes" id="UP000197065">
    <property type="component" value="Unassembled WGS sequence"/>
</dbReference>
<dbReference type="Pfam" id="PF00288">
    <property type="entry name" value="GHMP_kinases_N"/>
    <property type="match status" value="1"/>
</dbReference>
<evidence type="ECO:0000256" key="2">
    <source>
        <dbReference type="ARBA" id="ARBA00022679"/>
    </source>
</evidence>
<dbReference type="InterPro" id="IPR013750">
    <property type="entry name" value="GHMP_kinase_C_dom"/>
</dbReference>
<keyword evidence="1" id="KW-0028">Amino-acid biosynthesis</keyword>
<keyword evidence="5" id="KW-0067">ATP-binding</keyword>
<proteinExistence type="predicted"/>
<dbReference type="InterPro" id="IPR014721">
    <property type="entry name" value="Ribsml_uS5_D2-typ_fold_subgr"/>
</dbReference>
<dbReference type="InterPro" id="IPR006204">
    <property type="entry name" value="GHMP_kinase_N_dom"/>
</dbReference>
<gene>
    <name evidence="8" type="ORF">SAMN07250955_11873</name>
</gene>
<dbReference type="AlphaFoldDB" id="A0A212RZZ9"/>
<dbReference type="GO" id="GO:0005524">
    <property type="term" value="F:ATP binding"/>
    <property type="evidence" value="ECO:0007669"/>
    <property type="project" value="UniProtKB-KW"/>
</dbReference>
<keyword evidence="4" id="KW-0418">Kinase</keyword>
<evidence type="ECO:0000259" key="6">
    <source>
        <dbReference type="Pfam" id="PF00288"/>
    </source>
</evidence>
<feature type="domain" description="GHMP kinase C-terminal" evidence="7">
    <location>
        <begin position="224"/>
        <end position="309"/>
    </location>
</feature>
<evidence type="ECO:0000259" key="7">
    <source>
        <dbReference type="Pfam" id="PF08544"/>
    </source>
</evidence>
<keyword evidence="3" id="KW-0547">Nucleotide-binding</keyword>
<evidence type="ECO:0000256" key="3">
    <source>
        <dbReference type="ARBA" id="ARBA00022741"/>
    </source>
</evidence>
<dbReference type="Gene3D" id="3.30.70.890">
    <property type="entry name" value="GHMP kinase, C-terminal domain"/>
    <property type="match status" value="1"/>
</dbReference>
<reference evidence="8 9" key="1">
    <citation type="submission" date="2017-06" db="EMBL/GenBank/DDBJ databases">
        <authorList>
            <person name="Kim H.J."/>
            <person name="Triplett B.A."/>
        </authorList>
    </citation>
    <scope>NUCLEOTIDE SEQUENCE [LARGE SCALE GENOMIC DNA]</scope>
    <source>
        <strain evidence="8 9">B29T1</strain>
    </source>
</reference>
<feature type="domain" description="GHMP kinase N-terminal" evidence="6">
    <location>
        <begin position="81"/>
        <end position="153"/>
    </location>
</feature>
<dbReference type="Gene3D" id="3.30.230.10">
    <property type="match status" value="1"/>
</dbReference>
<dbReference type="InterPro" id="IPR004422">
    <property type="entry name" value="RFAP_synthase"/>
</dbReference>
<dbReference type="InterPro" id="IPR036554">
    <property type="entry name" value="GHMP_kinase_C_sf"/>
</dbReference>
<evidence type="ECO:0000256" key="1">
    <source>
        <dbReference type="ARBA" id="ARBA00022605"/>
    </source>
</evidence>
<dbReference type="PANTHER" id="PTHR20861">
    <property type="entry name" value="HOMOSERINE/4-DIPHOSPHOCYTIDYL-2-C-METHYL-D-ERYTHRITOL KINASE"/>
    <property type="match status" value="1"/>
</dbReference>
<evidence type="ECO:0000256" key="5">
    <source>
        <dbReference type="ARBA" id="ARBA00022840"/>
    </source>
</evidence>
<dbReference type="SUPFAM" id="SSF54211">
    <property type="entry name" value="Ribosomal protein S5 domain 2-like"/>
    <property type="match status" value="1"/>
</dbReference>
<accession>A0A212RZZ9</accession>
<evidence type="ECO:0000313" key="9">
    <source>
        <dbReference type="Proteomes" id="UP000197065"/>
    </source>
</evidence>